<reference evidence="1" key="1">
    <citation type="journal article" date="2021" name="Proc. Natl. Acad. Sci. U.S.A.">
        <title>A Catalog of Tens of Thousands of Viruses from Human Metagenomes Reveals Hidden Associations with Chronic Diseases.</title>
        <authorList>
            <person name="Tisza M.J."/>
            <person name="Buck C.B."/>
        </authorList>
    </citation>
    <scope>NUCLEOTIDE SEQUENCE</scope>
    <source>
        <strain evidence="1">CtXSp1</strain>
    </source>
</reference>
<dbReference type="EMBL" id="BK015539">
    <property type="protein sequence ID" value="DAE11886.1"/>
    <property type="molecule type" value="Genomic_DNA"/>
</dbReference>
<proteinExistence type="predicted"/>
<sequence length="29" mass="2975">MLRRVSVTPEEPSVDPAQAVSGLVIPGAV</sequence>
<organism evidence="1">
    <name type="scientific">Podoviridae sp. ctXSp1</name>
    <dbReference type="NCBI Taxonomy" id="2825256"/>
    <lineage>
        <taxon>Viruses</taxon>
        <taxon>Duplodnaviria</taxon>
        <taxon>Heunggongvirae</taxon>
        <taxon>Uroviricota</taxon>
        <taxon>Caudoviricetes</taxon>
    </lineage>
</organism>
<accession>A0A8S5PXX2</accession>
<protein>
    <submittedName>
        <fullName evidence="1">Uncharacterized protein</fullName>
    </submittedName>
</protein>
<name>A0A8S5PXX2_9CAUD</name>
<evidence type="ECO:0000313" key="1">
    <source>
        <dbReference type="EMBL" id="DAE11886.1"/>
    </source>
</evidence>